<dbReference type="Pfam" id="PF13202">
    <property type="entry name" value="EF-hand_5"/>
    <property type="match status" value="2"/>
</dbReference>
<keyword evidence="2" id="KW-0106">Calcium</keyword>
<dbReference type="InterPro" id="IPR002048">
    <property type="entry name" value="EF_hand_dom"/>
</dbReference>
<organism evidence="4 5">
    <name type="scientific">Scytonema hofmannii FACHB-248</name>
    <dbReference type="NCBI Taxonomy" id="1842502"/>
    <lineage>
        <taxon>Bacteria</taxon>
        <taxon>Bacillati</taxon>
        <taxon>Cyanobacteriota</taxon>
        <taxon>Cyanophyceae</taxon>
        <taxon>Nostocales</taxon>
        <taxon>Scytonemataceae</taxon>
        <taxon>Scytonema</taxon>
    </lineage>
</organism>
<dbReference type="InterPro" id="IPR050145">
    <property type="entry name" value="Centrin_CML-like"/>
</dbReference>
<gene>
    <name evidence="4" type="ORF">H6G81_26240</name>
</gene>
<dbReference type="Proteomes" id="UP000660380">
    <property type="component" value="Unassembled WGS sequence"/>
</dbReference>
<dbReference type="PANTHER" id="PTHR23050">
    <property type="entry name" value="CALCIUM BINDING PROTEIN"/>
    <property type="match status" value="1"/>
</dbReference>
<dbReference type="Gene3D" id="1.10.238.10">
    <property type="entry name" value="EF-hand"/>
    <property type="match status" value="1"/>
</dbReference>
<keyword evidence="1" id="KW-0677">Repeat</keyword>
<dbReference type="SUPFAM" id="SSF47473">
    <property type="entry name" value="EF-hand"/>
    <property type="match status" value="1"/>
</dbReference>
<dbReference type="RefSeq" id="WP_029637836.1">
    <property type="nucleotide sequence ID" value="NZ_JACJTA010000077.1"/>
</dbReference>
<protein>
    <submittedName>
        <fullName evidence="4">EF-hand domain-containing protein</fullName>
    </submittedName>
</protein>
<dbReference type="SMART" id="SM00054">
    <property type="entry name" value="EFh"/>
    <property type="match status" value="4"/>
</dbReference>
<evidence type="ECO:0000259" key="3">
    <source>
        <dbReference type="PROSITE" id="PS50222"/>
    </source>
</evidence>
<dbReference type="EMBL" id="JACJTA010000077">
    <property type="protein sequence ID" value="MBD2607921.1"/>
    <property type="molecule type" value="Genomic_DNA"/>
</dbReference>
<feature type="domain" description="EF-hand" evidence="3">
    <location>
        <begin position="56"/>
        <end position="91"/>
    </location>
</feature>
<evidence type="ECO:0000313" key="5">
    <source>
        <dbReference type="Proteomes" id="UP000660380"/>
    </source>
</evidence>
<evidence type="ECO:0000313" key="4">
    <source>
        <dbReference type="EMBL" id="MBD2607921.1"/>
    </source>
</evidence>
<dbReference type="Pfam" id="PF13499">
    <property type="entry name" value="EF-hand_7"/>
    <property type="match status" value="1"/>
</dbReference>
<dbReference type="PROSITE" id="PS50222">
    <property type="entry name" value="EF_HAND_2"/>
    <property type="match status" value="2"/>
</dbReference>
<keyword evidence="5" id="KW-1185">Reference proteome</keyword>
<evidence type="ECO:0000256" key="1">
    <source>
        <dbReference type="ARBA" id="ARBA00022737"/>
    </source>
</evidence>
<reference evidence="4 5" key="1">
    <citation type="journal article" date="2020" name="ISME J.">
        <title>Comparative genomics reveals insights into cyanobacterial evolution and habitat adaptation.</title>
        <authorList>
            <person name="Chen M.Y."/>
            <person name="Teng W.K."/>
            <person name="Zhao L."/>
            <person name="Hu C.X."/>
            <person name="Zhou Y.K."/>
            <person name="Han B.P."/>
            <person name="Song L.R."/>
            <person name="Shu W.S."/>
        </authorList>
    </citation>
    <scope>NUCLEOTIDE SEQUENCE [LARGE SCALE GENOMIC DNA]</scope>
    <source>
        <strain evidence="4 5">FACHB-248</strain>
    </source>
</reference>
<dbReference type="InterPro" id="IPR011992">
    <property type="entry name" value="EF-hand-dom_pair"/>
</dbReference>
<dbReference type="PROSITE" id="PS00018">
    <property type="entry name" value="EF_HAND_1"/>
    <property type="match status" value="3"/>
</dbReference>
<dbReference type="CDD" id="cd00051">
    <property type="entry name" value="EFh"/>
    <property type="match status" value="1"/>
</dbReference>
<name>A0ABR8GY23_9CYAN</name>
<evidence type="ECO:0000256" key="2">
    <source>
        <dbReference type="ARBA" id="ARBA00022837"/>
    </source>
</evidence>
<accession>A0ABR8GY23</accession>
<comment type="caution">
    <text evidence="4">The sequence shown here is derived from an EMBL/GenBank/DDBJ whole genome shotgun (WGS) entry which is preliminary data.</text>
</comment>
<proteinExistence type="predicted"/>
<sequence length="185" mass="20991">MLSQLLQKKHTKNFQVYDLDGSGFVEPIDLERCASNLAKLRNWQPDSSEFLDLQAKYSAIWTNFWQPADINGDGKVSLEEYLKVVENSINNFSNSTELQNAHTAKANVIFDILDANNNDQISKSEYNHFFVAIGLTEKDAETAFVHLDSNADGHISRDEYVQASKEFHISEDVNSSGNWLYGSYE</sequence>
<dbReference type="InterPro" id="IPR018247">
    <property type="entry name" value="EF_Hand_1_Ca_BS"/>
</dbReference>
<feature type="domain" description="EF-hand" evidence="3">
    <location>
        <begin position="135"/>
        <end position="170"/>
    </location>
</feature>